<accession>A0A0A8ZF28</accession>
<organism evidence="1">
    <name type="scientific">Arundo donax</name>
    <name type="common">Giant reed</name>
    <name type="synonym">Donax arundinaceus</name>
    <dbReference type="NCBI Taxonomy" id="35708"/>
    <lineage>
        <taxon>Eukaryota</taxon>
        <taxon>Viridiplantae</taxon>
        <taxon>Streptophyta</taxon>
        <taxon>Embryophyta</taxon>
        <taxon>Tracheophyta</taxon>
        <taxon>Spermatophyta</taxon>
        <taxon>Magnoliopsida</taxon>
        <taxon>Liliopsida</taxon>
        <taxon>Poales</taxon>
        <taxon>Poaceae</taxon>
        <taxon>PACMAD clade</taxon>
        <taxon>Arundinoideae</taxon>
        <taxon>Arundineae</taxon>
        <taxon>Arundo</taxon>
    </lineage>
</organism>
<dbReference type="EMBL" id="GBRH01259906">
    <property type="protein sequence ID" value="JAD37989.1"/>
    <property type="molecule type" value="Transcribed_RNA"/>
</dbReference>
<protein>
    <submittedName>
        <fullName evidence="1">Uncharacterized protein</fullName>
    </submittedName>
</protein>
<evidence type="ECO:0000313" key="1">
    <source>
        <dbReference type="EMBL" id="JAD37989.1"/>
    </source>
</evidence>
<name>A0A0A8ZF28_ARUDO</name>
<proteinExistence type="predicted"/>
<dbReference type="AlphaFoldDB" id="A0A0A8ZF28"/>
<reference evidence="1" key="2">
    <citation type="journal article" date="2015" name="Data Brief">
        <title>Shoot transcriptome of the giant reed, Arundo donax.</title>
        <authorList>
            <person name="Barrero R.A."/>
            <person name="Guerrero F.D."/>
            <person name="Moolhuijzen P."/>
            <person name="Goolsby J.A."/>
            <person name="Tidwell J."/>
            <person name="Bellgard S.E."/>
            <person name="Bellgard M.I."/>
        </authorList>
    </citation>
    <scope>NUCLEOTIDE SEQUENCE</scope>
    <source>
        <tissue evidence="1">Shoot tissue taken approximately 20 cm above the soil surface</tissue>
    </source>
</reference>
<sequence length="21" mass="2456">MVFNNKVFIIIRGKCDTEKTV</sequence>
<reference evidence="1" key="1">
    <citation type="submission" date="2014-09" db="EMBL/GenBank/DDBJ databases">
        <authorList>
            <person name="Magalhaes I.L.F."/>
            <person name="Oliveira U."/>
            <person name="Santos F.R."/>
            <person name="Vidigal T.H.D.A."/>
            <person name="Brescovit A.D."/>
            <person name="Santos A.J."/>
        </authorList>
    </citation>
    <scope>NUCLEOTIDE SEQUENCE</scope>
    <source>
        <tissue evidence="1">Shoot tissue taken approximately 20 cm above the soil surface</tissue>
    </source>
</reference>